<dbReference type="InterPro" id="IPR028098">
    <property type="entry name" value="Glyco_trans_4-like_N"/>
</dbReference>
<dbReference type="GO" id="GO:0016757">
    <property type="term" value="F:glycosyltransferase activity"/>
    <property type="evidence" value="ECO:0007669"/>
    <property type="project" value="InterPro"/>
</dbReference>
<dbReference type="InterPro" id="IPR001296">
    <property type="entry name" value="Glyco_trans_1"/>
</dbReference>
<sequence length="371" mass="42316">MKIGIDARLWNETGVGRYMRALIKHLQAIDTRNEYVVFVRPQEFDSIKFQNSRWTKQLAHVRWHTLHEQLEMPKLYRKAKLDLLHIPYFSVPLATPQPFIVTIHDLTISHHATGKATTLPYPLYQFKRLGYSFVLTQAVKRAAKIITVSEAVKQDIVREFAISPDKISITYESGEFEENRDKSTFPVPKKYLLYVGNAHPHKNLIRLIEAFALIRKRIPKLMLVCIGKHDYFYTRLQKEVAKSEAAANVLFPGEVTNAALAHWYTHAAAFVFPSLAEGFGIPGLEAMQSGCPIIVSDIPVFREVYGSAASFFDQTDILDMADEITSVVTRIKLRQALISLGKTQVKKYSWKKMAESTLALYESCTLLRSPQ</sequence>
<evidence type="ECO:0000313" key="4">
    <source>
        <dbReference type="EMBL" id="KKS85146.1"/>
    </source>
</evidence>
<organism evidence="4 5">
    <name type="scientific">Candidatus Gottesmanbacteria bacterium GW2011_GWA1_43_11</name>
    <dbReference type="NCBI Taxonomy" id="1618436"/>
    <lineage>
        <taxon>Bacteria</taxon>
        <taxon>Candidatus Gottesmaniibacteriota</taxon>
    </lineage>
</organism>
<comment type="caution">
    <text evidence="4">The sequence shown here is derived from an EMBL/GenBank/DDBJ whole genome shotgun (WGS) entry which is preliminary data.</text>
</comment>
<evidence type="ECO:0000256" key="1">
    <source>
        <dbReference type="ARBA" id="ARBA00022679"/>
    </source>
</evidence>
<dbReference type="EMBL" id="LCFB01000010">
    <property type="protein sequence ID" value="KKS85146.1"/>
    <property type="molecule type" value="Genomic_DNA"/>
</dbReference>
<evidence type="ECO:0000259" key="2">
    <source>
        <dbReference type="Pfam" id="PF00534"/>
    </source>
</evidence>
<dbReference type="Gene3D" id="3.40.50.2000">
    <property type="entry name" value="Glycogen Phosphorylase B"/>
    <property type="match status" value="2"/>
</dbReference>
<dbReference type="PANTHER" id="PTHR46401">
    <property type="entry name" value="GLYCOSYLTRANSFERASE WBBK-RELATED"/>
    <property type="match status" value="1"/>
</dbReference>
<dbReference type="AlphaFoldDB" id="A0A0G1EQ46"/>
<gene>
    <name evidence="4" type="ORF">UV59_C0010G0017</name>
</gene>
<dbReference type="STRING" id="1618436.UV59_C0010G0017"/>
<dbReference type="Pfam" id="PF00534">
    <property type="entry name" value="Glycos_transf_1"/>
    <property type="match status" value="1"/>
</dbReference>
<keyword evidence="1 4" id="KW-0808">Transferase</keyword>
<accession>A0A0G1EQ46</accession>
<feature type="domain" description="Glycosyltransferase subfamily 4-like N-terminal" evidence="3">
    <location>
        <begin position="14"/>
        <end position="170"/>
    </location>
</feature>
<protein>
    <submittedName>
        <fullName evidence="4">Glycosyl transferase, group 1</fullName>
    </submittedName>
</protein>
<dbReference type="PANTHER" id="PTHR46401:SF2">
    <property type="entry name" value="GLYCOSYLTRANSFERASE WBBK-RELATED"/>
    <property type="match status" value="1"/>
</dbReference>
<reference evidence="4 5" key="1">
    <citation type="journal article" date="2015" name="Nature">
        <title>rRNA introns, odd ribosomes, and small enigmatic genomes across a large radiation of phyla.</title>
        <authorList>
            <person name="Brown C.T."/>
            <person name="Hug L.A."/>
            <person name="Thomas B.C."/>
            <person name="Sharon I."/>
            <person name="Castelle C.J."/>
            <person name="Singh A."/>
            <person name="Wilkins M.J."/>
            <person name="Williams K.H."/>
            <person name="Banfield J.F."/>
        </authorList>
    </citation>
    <scope>NUCLEOTIDE SEQUENCE [LARGE SCALE GENOMIC DNA]</scope>
</reference>
<evidence type="ECO:0000259" key="3">
    <source>
        <dbReference type="Pfam" id="PF13439"/>
    </source>
</evidence>
<name>A0A0G1EQ46_9BACT</name>
<dbReference type="GO" id="GO:0009103">
    <property type="term" value="P:lipopolysaccharide biosynthetic process"/>
    <property type="evidence" value="ECO:0007669"/>
    <property type="project" value="TreeGrafter"/>
</dbReference>
<evidence type="ECO:0000313" key="5">
    <source>
        <dbReference type="Proteomes" id="UP000034543"/>
    </source>
</evidence>
<dbReference type="CDD" id="cd03809">
    <property type="entry name" value="GT4_MtfB-like"/>
    <property type="match status" value="1"/>
</dbReference>
<proteinExistence type="predicted"/>
<dbReference type="SUPFAM" id="SSF53756">
    <property type="entry name" value="UDP-Glycosyltransferase/glycogen phosphorylase"/>
    <property type="match status" value="1"/>
</dbReference>
<feature type="domain" description="Glycosyl transferase family 1" evidence="2">
    <location>
        <begin position="176"/>
        <end position="341"/>
    </location>
</feature>
<dbReference type="Pfam" id="PF13439">
    <property type="entry name" value="Glyco_transf_4"/>
    <property type="match status" value="1"/>
</dbReference>
<dbReference type="Proteomes" id="UP000034543">
    <property type="component" value="Unassembled WGS sequence"/>
</dbReference>